<keyword evidence="2" id="KW-1185">Reference proteome</keyword>
<accession>A0ABT1STY2</accession>
<reference evidence="1 2" key="1">
    <citation type="submission" date="2022-06" db="EMBL/GenBank/DDBJ databases">
        <title>Isolation of gut microbiota from human fecal samples.</title>
        <authorList>
            <person name="Pamer E.G."/>
            <person name="Barat B."/>
            <person name="Waligurski E."/>
            <person name="Medina S."/>
            <person name="Paddock L."/>
            <person name="Mostad J."/>
        </authorList>
    </citation>
    <scope>NUCLEOTIDE SEQUENCE [LARGE SCALE GENOMIC DNA]</scope>
    <source>
        <strain evidence="1 2">DFI.1.1</strain>
    </source>
</reference>
<gene>
    <name evidence="1" type="ORF">NE675_09170</name>
</gene>
<protein>
    <submittedName>
        <fullName evidence="1">Uncharacterized protein</fullName>
    </submittedName>
</protein>
<organism evidence="1 2">
    <name type="scientific">Megasphaera massiliensis</name>
    <dbReference type="NCBI Taxonomy" id="1232428"/>
    <lineage>
        <taxon>Bacteria</taxon>
        <taxon>Bacillati</taxon>
        <taxon>Bacillota</taxon>
        <taxon>Negativicutes</taxon>
        <taxon>Veillonellales</taxon>
        <taxon>Veillonellaceae</taxon>
        <taxon>Megasphaera</taxon>
    </lineage>
</organism>
<dbReference type="RefSeq" id="WP_062412592.1">
    <property type="nucleotide sequence ID" value="NZ_JAJCIO010000014.1"/>
</dbReference>
<dbReference type="EMBL" id="JANGEW010000017">
    <property type="protein sequence ID" value="MCQ5343187.1"/>
    <property type="molecule type" value="Genomic_DNA"/>
</dbReference>
<evidence type="ECO:0000313" key="2">
    <source>
        <dbReference type="Proteomes" id="UP001206692"/>
    </source>
</evidence>
<dbReference type="Proteomes" id="UP001206692">
    <property type="component" value="Unassembled WGS sequence"/>
</dbReference>
<name>A0ABT1STY2_9FIRM</name>
<proteinExistence type="predicted"/>
<sequence>MWQRRNAYLWLVGRTIRVLKQTRKWYGPVAFCQGHTEREGQWKKDWLSSPQDIRAKVPLLLDRYGLAGWRIHVVIGGPDMIWKTLPLATEDAADARELITGADLLDEEGRAYGFDLACPEKNRDGLYDWVVGAYPADCIEALCRSVVDAGAVMASLDLLPAFLGRLQPEGEGILSFQEGRAIHRVHLQKGRPKAYELHEGEPLSEGTSAFSWQEEAAVEGRPLPPTEAVSQVMERYGLSQATASLILL</sequence>
<comment type="caution">
    <text evidence="1">The sequence shown here is derived from an EMBL/GenBank/DDBJ whole genome shotgun (WGS) entry which is preliminary data.</text>
</comment>
<evidence type="ECO:0000313" key="1">
    <source>
        <dbReference type="EMBL" id="MCQ5343187.1"/>
    </source>
</evidence>